<accession>A0ABN1GLI0</accession>
<keyword evidence="1" id="KW-0812">Transmembrane</keyword>
<reference evidence="2 3" key="1">
    <citation type="journal article" date="2019" name="Int. J. Syst. Evol. Microbiol.">
        <title>The Global Catalogue of Microorganisms (GCM) 10K type strain sequencing project: providing services to taxonomists for standard genome sequencing and annotation.</title>
        <authorList>
            <consortium name="The Broad Institute Genomics Platform"/>
            <consortium name="The Broad Institute Genome Sequencing Center for Infectious Disease"/>
            <person name="Wu L."/>
            <person name="Ma J."/>
        </authorList>
    </citation>
    <scope>NUCLEOTIDE SEQUENCE [LARGE SCALE GENOMIC DNA]</scope>
    <source>
        <strain evidence="2 3">JCM 15115</strain>
    </source>
</reference>
<keyword evidence="1" id="KW-0472">Membrane</keyword>
<protein>
    <submittedName>
        <fullName evidence="2">Uncharacterized protein</fullName>
    </submittedName>
</protein>
<dbReference type="Proteomes" id="UP001424441">
    <property type="component" value="Unassembled WGS sequence"/>
</dbReference>
<keyword evidence="3" id="KW-1185">Reference proteome</keyword>
<organism evidence="2 3">
    <name type="scientific">Paenochrobactrum glaciei</name>
    <dbReference type="NCBI Taxonomy" id="486407"/>
    <lineage>
        <taxon>Bacteria</taxon>
        <taxon>Pseudomonadati</taxon>
        <taxon>Pseudomonadota</taxon>
        <taxon>Alphaproteobacteria</taxon>
        <taxon>Hyphomicrobiales</taxon>
        <taxon>Brucellaceae</taxon>
        <taxon>Paenochrobactrum</taxon>
    </lineage>
</organism>
<evidence type="ECO:0000313" key="2">
    <source>
        <dbReference type="EMBL" id="GAA0614001.1"/>
    </source>
</evidence>
<dbReference type="RefSeq" id="WP_343807832.1">
    <property type="nucleotide sequence ID" value="NZ_BAAADE010000012.1"/>
</dbReference>
<comment type="caution">
    <text evidence="2">The sequence shown here is derived from an EMBL/GenBank/DDBJ whole genome shotgun (WGS) entry which is preliminary data.</text>
</comment>
<keyword evidence="1" id="KW-1133">Transmembrane helix</keyword>
<sequence>MSELAQWVSAIVFSIVIIGCALFYLNSTSRKNSGEVASLTAKVGSVALSVIAALTSFVAAAVID</sequence>
<evidence type="ECO:0000313" key="3">
    <source>
        <dbReference type="Proteomes" id="UP001424441"/>
    </source>
</evidence>
<proteinExistence type="predicted"/>
<name>A0ABN1GLI0_9HYPH</name>
<evidence type="ECO:0000256" key="1">
    <source>
        <dbReference type="SAM" id="Phobius"/>
    </source>
</evidence>
<feature type="transmembrane region" description="Helical" evidence="1">
    <location>
        <begin position="46"/>
        <end position="63"/>
    </location>
</feature>
<dbReference type="EMBL" id="BAAADE010000012">
    <property type="protein sequence ID" value="GAA0614001.1"/>
    <property type="molecule type" value="Genomic_DNA"/>
</dbReference>
<feature type="transmembrane region" description="Helical" evidence="1">
    <location>
        <begin position="6"/>
        <end position="25"/>
    </location>
</feature>
<gene>
    <name evidence="2" type="ORF">GCM10008943_31580</name>
</gene>